<organism evidence="3 4">
    <name type="scientific">Chaetomium fimeti</name>
    <dbReference type="NCBI Taxonomy" id="1854472"/>
    <lineage>
        <taxon>Eukaryota</taxon>
        <taxon>Fungi</taxon>
        <taxon>Dikarya</taxon>
        <taxon>Ascomycota</taxon>
        <taxon>Pezizomycotina</taxon>
        <taxon>Sordariomycetes</taxon>
        <taxon>Sordariomycetidae</taxon>
        <taxon>Sordariales</taxon>
        <taxon>Chaetomiaceae</taxon>
        <taxon>Chaetomium</taxon>
    </lineage>
</organism>
<comment type="caution">
    <text evidence="3">The sequence shown here is derived from an EMBL/GenBank/DDBJ whole genome shotgun (WGS) entry which is preliminary data.</text>
</comment>
<evidence type="ECO:0000256" key="1">
    <source>
        <dbReference type="ARBA" id="ARBA00005595"/>
    </source>
</evidence>
<dbReference type="AlphaFoldDB" id="A0AAE0LP52"/>
<dbReference type="GeneID" id="87838833"/>
<dbReference type="InterPro" id="IPR007590">
    <property type="entry name" value="Saf4/Yju2"/>
</dbReference>
<dbReference type="PANTHER" id="PTHR12111">
    <property type="entry name" value="SPLICING FACTOR YJU2"/>
    <property type="match status" value="1"/>
</dbReference>
<feature type="region of interest" description="Disordered" evidence="2">
    <location>
        <begin position="316"/>
        <end position="380"/>
    </location>
</feature>
<evidence type="ECO:0000313" key="4">
    <source>
        <dbReference type="Proteomes" id="UP001278766"/>
    </source>
</evidence>
<keyword evidence="4" id="KW-1185">Reference proteome</keyword>
<sequence>MQGFNMGRYIPPDAAGTTTSGNRLHGKKHALGARAAKLASQGILIVRFEMPFAVWCGHCTQPTLVGQGVRFNAEKRRAGSYHSTPVWAFRLRHSVCGGEIEMRTDPQHGDFVVVSGARRRDYGDRARDGGGGGGGDGESLVASGFAIATQRERAEERETAFGKLEKTIKDREQVAGAEQRIDELQDAAERQWEDPYSLNRKLRKAFRAGRHTREKETAKAEELKERMGLGIELLPEREEDAKRAKLVDFGGLDIEGHDGVDKALAKPLFDSGPSRKGKKDDEKASKSVPGKLKSEIAADRMREQLVSEVVSNTRAAKDPFLDFGSRESTPKGPARFPGLKRKRPAAEEAPVRPEPATNEEDTPKEVVGITGLVNYDSESD</sequence>
<dbReference type="GO" id="GO:0000398">
    <property type="term" value="P:mRNA splicing, via spliceosome"/>
    <property type="evidence" value="ECO:0007669"/>
    <property type="project" value="InterPro"/>
</dbReference>
<dbReference type="EMBL" id="JAUEPN010000007">
    <property type="protein sequence ID" value="KAK3292681.1"/>
    <property type="molecule type" value="Genomic_DNA"/>
</dbReference>
<proteinExistence type="inferred from homology"/>
<gene>
    <name evidence="3" type="ORF">B0H64DRAFT_365776</name>
</gene>
<dbReference type="RefSeq" id="XP_062656195.1">
    <property type="nucleotide sequence ID" value="XM_062801885.1"/>
</dbReference>
<name>A0AAE0LP52_9PEZI</name>
<dbReference type="Pfam" id="PF04502">
    <property type="entry name" value="Saf4_Yju2"/>
    <property type="match status" value="1"/>
</dbReference>
<evidence type="ECO:0000313" key="3">
    <source>
        <dbReference type="EMBL" id="KAK3292681.1"/>
    </source>
</evidence>
<protein>
    <submittedName>
        <fullName evidence="3">CWC16 protein</fullName>
    </submittedName>
</protein>
<reference evidence="3" key="1">
    <citation type="journal article" date="2023" name="Mol. Phylogenet. Evol.">
        <title>Genome-scale phylogeny and comparative genomics of the fungal order Sordariales.</title>
        <authorList>
            <person name="Hensen N."/>
            <person name="Bonometti L."/>
            <person name="Westerberg I."/>
            <person name="Brannstrom I.O."/>
            <person name="Guillou S."/>
            <person name="Cros-Aarteil S."/>
            <person name="Calhoun S."/>
            <person name="Haridas S."/>
            <person name="Kuo A."/>
            <person name="Mondo S."/>
            <person name="Pangilinan J."/>
            <person name="Riley R."/>
            <person name="LaButti K."/>
            <person name="Andreopoulos B."/>
            <person name="Lipzen A."/>
            <person name="Chen C."/>
            <person name="Yan M."/>
            <person name="Daum C."/>
            <person name="Ng V."/>
            <person name="Clum A."/>
            <person name="Steindorff A."/>
            <person name="Ohm R.A."/>
            <person name="Martin F."/>
            <person name="Silar P."/>
            <person name="Natvig D.O."/>
            <person name="Lalanne C."/>
            <person name="Gautier V."/>
            <person name="Ament-Velasquez S.L."/>
            <person name="Kruys A."/>
            <person name="Hutchinson M.I."/>
            <person name="Powell A.J."/>
            <person name="Barry K."/>
            <person name="Miller A.N."/>
            <person name="Grigoriev I.V."/>
            <person name="Debuchy R."/>
            <person name="Gladieux P."/>
            <person name="Hiltunen Thoren M."/>
            <person name="Johannesson H."/>
        </authorList>
    </citation>
    <scope>NUCLEOTIDE SEQUENCE</scope>
    <source>
        <strain evidence="3">CBS 168.71</strain>
    </source>
</reference>
<evidence type="ECO:0000256" key="2">
    <source>
        <dbReference type="SAM" id="MobiDB-lite"/>
    </source>
</evidence>
<feature type="region of interest" description="Disordered" evidence="2">
    <location>
        <begin position="264"/>
        <end position="296"/>
    </location>
</feature>
<dbReference type="PANTHER" id="PTHR12111:SF2">
    <property type="entry name" value="SPLICING FACTOR YJU2B-RELATED"/>
    <property type="match status" value="1"/>
</dbReference>
<dbReference type="GO" id="GO:0071014">
    <property type="term" value="C:post-mRNA release spliceosomal complex"/>
    <property type="evidence" value="ECO:0007669"/>
    <property type="project" value="TreeGrafter"/>
</dbReference>
<dbReference type="GO" id="GO:0005684">
    <property type="term" value="C:U2-type spliceosomal complex"/>
    <property type="evidence" value="ECO:0007669"/>
    <property type="project" value="TreeGrafter"/>
</dbReference>
<comment type="similarity">
    <text evidence="1">Belongs to the CWC16 family.</text>
</comment>
<dbReference type="Proteomes" id="UP001278766">
    <property type="component" value="Unassembled WGS sequence"/>
</dbReference>
<accession>A0AAE0LP52</accession>
<feature type="compositionally biased region" description="Basic and acidic residues" evidence="2">
    <location>
        <begin position="316"/>
        <end position="329"/>
    </location>
</feature>
<reference evidence="3" key="2">
    <citation type="submission" date="2023-06" db="EMBL/GenBank/DDBJ databases">
        <authorList>
            <consortium name="Lawrence Berkeley National Laboratory"/>
            <person name="Haridas S."/>
            <person name="Hensen N."/>
            <person name="Bonometti L."/>
            <person name="Westerberg I."/>
            <person name="Brannstrom I.O."/>
            <person name="Guillou S."/>
            <person name="Cros-Aarteil S."/>
            <person name="Calhoun S."/>
            <person name="Kuo A."/>
            <person name="Mondo S."/>
            <person name="Pangilinan J."/>
            <person name="Riley R."/>
            <person name="Labutti K."/>
            <person name="Andreopoulos B."/>
            <person name="Lipzen A."/>
            <person name="Chen C."/>
            <person name="Yanf M."/>
            <person name="Daum C."/>
            <person name="Ng V."/>
            <person name="Clum A."/>
            <person name="Steindorff A."/>
            <person name="Ohm R."/>
            <person name="Martin F."/>
            <person name="Silar P."/>
            <person name="Natvig D."/>
            <person name="Lalanne C."/>
            <person name="Gautier V."/>
            <person name="Ament-Velasquez S.L."/>
            <person name="Kruys A."/>
            <person name="Hutchinson M.I."/>
            <person name="Powell A.J."/>
            <person name="Barry K."/>
            <person name="Miller A.N."/>
            <person name="Grigoriev I.V."/>
            <person name="Debuchy R."/>
            <person name="Gladieux P."/>
            <person name="Thoren M.H."/>
            <person name="Johannesson H."/>
        </authorList>
    </citation>
    <scope>NUCLEOTIDE SEQUENCE</scope>
    <source>
        <strain evidence="3">CBS 168.71</strain>
    </source>
</reference>